<keyword evidence="1" id="KW-0067">ATP-binding</keyword>
<organism evidence="4 5">
    <name type="scientific">Cercophora scortea</name>
    <dbReference type="NCBI Taxonomy" id="314031"/>
    <lineage>
        <taxon>Eukaryota</taxon>
        <taxon>Fungi</taxon>
        <taxon>Dikarya</taxon>
        <taxon>Ascomycota</taxon>
        <taxon>Pezizomycotina</taxon>
        <taxon>Sordariomycetes</taxon>
        <taxon>Sordariomycetidae</taxon>
        <taxon>Sordariales</taxon>
        <taxon>Lasiosphaeriaceae</taxon>
        <taxon>Cercophora</taxon>
    </lineage>
</organism>
<dbReference type="Gene3D" id="1.10.510.10">
    <property type="entry name" value="Transferase(Phosphotransferase) domain 1"/>
    <property type="match status" value="1"/>
</dbReference>
<evidence type="ECO:0000259" key="3">
    <source>
        <dbReference type="Pfam" id="PF00498"/>
    </source>
</evidence>
<dbReference type="CDD" id="cd00060">
    <property type="entry name" value="FHA"/>
    <property type="match status" value="1"/>
</dbReference>
<reference evidence="4" key="2">
    <citation type="submission" date="2023-06" db="EMBL/GenBank/DDBJ databases">
        <authorList>
            <consortium name="Lawrence Berkeley National Laboratory"/>
            <person name="Haridas S."/>
            <person name="Hensen N."/>
            <person name="Bonometti L."/>
            <person name="Westerberg I."/>
            <person name="Brannstrom I.O."/>
            <person name="Guillou S."/>
            <person name="Cros-Aarteil S."/>
            <person name="Calhoun S."/>
            <person name="Kuo A."/>
            <person name="Mondo S."/>
            <person name="Pangilinan J."/>
            <person name="Riley R."/>
            <person name="Labutti K."/>
            <person name="Andreopoulos B."/>
            <person name="Lipzen A."/>
            <person name="Chen C."/>
            <person name="Yanf M."/>
            <person name="Daum C."/>
            <person name="Ng V."/>
            <person name="Clum A."/>
            <person name="Steindorff A."/>
            <person name="Ohm R."/>
            <person name="Martin F."/>
            <person name="Silar P."/>
            <person name="Natvig D."/>
            <person name="Lalanne C."/>
            <person name="Gautier V."/>
            <person name="Ament-Velasquez S.L."/>
            <person name="Kruys A."/>
            <person name="Hutchinson M.I."/>
            <person name="Powell A.J."/>
            <person name="Barry K."/>
            <person name="Miller A.N."/>
            <person name="Grigoriev I.V."/>
            <person name="Debuchy R."/>
            <person name="Gladieux P."/>
            <person name="Thoren M.H."/>
            <person name="Johannesson H."/>
        </authorList>
    </citation>
    <scope>NUCLEOTIDE SEQUENCE</scope>
    <source>
        <strain evidence="4">SMH4131-1</strain>
    </source>
</reference>
<dbReference type="Proteomes" id="UP001286456">
    <property type="component" value="Unassembled WGS sequence"/>
</dbReference>
<keyword evidence="1" id="KW-0547">Nucleotide-binding</keyword>
<evidence type="ECO:0000256" key="1">
    <source>
        <dbReference type="PROSITE-ProRule" id="PRU10141"/>
    </source>
</evidence>
<dbReference type="InterPro" id="IPR017441">
    <property type="entry name" value="Protein_kinase_ATP_BS"/>
</dbReference>
<dbReference type="SUPFAM" id="SSF56112">
    <property type="entry name" value="Protein kinase-like (PK-like)"/>
    <property type="match status" value="1"/>
</dbReference>
<reference evidence="4" key="1">
    <citation type="journal article" date="2023" name="Mol. Phylogenet. Evol.">
        <title>Genome-scale phylogeny and comparative genomics of the fungal order Sordariales.</title>
        <authorList>
            <person name="Hensen N."/>
            <person name="Bonometti L."/>
            <person name="Westerberg I."/>
            <person name="Brannstrom I.O."/>
            <person name="Guillou S."/>
            <person name="Cros-Aarteil S."/>
            <person name="Calhoun S."/>
            <person name="Haridas S."/>
            <person name="Kuo A."/>
            <person name="Mondo S."/>
            <person name="Pangilinan J."/>
            <person name="Riley R."/>
            <person name="LaButti K."/>
            <person name="Andreopoulos B."/>
            <person name="Lipzen A."/>
            <person name="Chen C."/>
            <person name="Yan M."/>
            <person name="Daum C."/>
            <person name="Ng V."/>
            <person name="Clum A."/>
            <person name="Steindorff A."/>
            <person name="Ohm R.A."/>
            <person name="Martin F."/>
            <person name="Silar P."/>
            <person name="Natvig D.O."/>
            <person name="Lalanne C."/>
            <person name="Gautier V."/>
            <person name="Ament-Velasquez S.L."/>
            <person name="Kruys A."/>
            <person name="Hutchinson M.I."/>
            <person name="Powell A.J."/>
            <person name="Barry K."/>
            <person name="Miller A.N."/>
            <person name="Grigoriev I.V."/>
            <person name="Debuchy R."/>
            <person name="Gladieux P."/>
            <person name="Hiltunen Thoren M."/>
            <person name="Johannesson H."/>
        </authorList>
    </citation>
    <scope>NUCLEOTIDE SEQUENCE</scope>
    <source>
        <strain evidence="4">SMH4131-1</strain>
    </source>
</reference>
<dbReference type="InterPro" id="IPR011009">
    <property type="entry name" value="Kinase-like_dom_sf"/>
</dbReference>
<evidence type="ECO:0000313" key="5">
    <source>
        <dbReference type="Proteomes" id="UP001286456"/>
    </source>
</evidence>
<dbReference type="AlphaFoldDB" id="A0AAE0IAJ7"/>
<dbReference type="Pfam" id="PF00498">
    <property type="entry name" value="FHA"/>
    <property type="match status" value="1"/>
</dbReference>
<dbReference type="Gene3D" id="2.60.200.20">
    <property type="match status" value="1"/>
</dbReference>
<keyword evidence="5" id="KW-1185">Reference proteome</keyword>
<comment type="caution">
    <text evidence="4">The sequence shown here is derived from an EMBL/GenBank/DDBJ whole genome shotgun (WGS) entry which is preliminary data.</text>
</comment>
<sequence length="359" mass="40628">MAEHDNDVVAYLYAIENDLENHVSYAAVNSSNNEERHITSRPRRRPLASSRVHDERSRVEREKTEEPEEYDSLESSPGLVIALSMIPKGERGTEVGCDPFADIWVPNVPGVSHRHFSLTFNDDYFLVVRDLKSATGTTVRYGDQVVGPLVNSECIVGGSDFLRSADRPIVIQATSRVQFRLVVEPFDPQLKDFRDRVDRYRAGSAELDDILEGTGIREPTRLQTAAQTPSDEDVQLKSPLGQGRSSVVYRVFSVKTGREYILKEPLDPYDLELWKYRAASMRLVSHKIKSNIVAFLDSPEEPRRSLHLEYVGGGTLKGHLQAGRYFSESERVQVAKQPGCLRRIWAHKISFFVRNPELG</sequence>
<gene>
    <name evidence="4" type="ORF">B0T19DRAFT_404014</name>
</gene>
<accession>A0AAE0IAJ7</accession>
<dbReference type="InterPro" id="IPR000253">
    <property type="entry name" value="FHA_dom"/>
</dbReference>
<name>A0AAE0IAJ7_9PEZI</name>
<evidence type="ECO:0000256" key="2">
    <source>
        <dbReference type="SAM" id="MobiDB-lite"/>
    </source>
</evidence>
<feature type="compositionally biased region" description="Basic and acidic residues" evidence="2">
    <location>
        <begin position="51"/>
        <end position="64"/>
    </location>
</feature>
<dbReference type="EMBL" id="JAUEPO010000005">
    <property type="protein sequence ID" value="KAK3321488.1"/>
    <property type="molecule type" value="Genomic_DNA"/>
</dbReference>
<feature type="region of interest" description="Disordered" evidence="2">
    <location>
        <begin position="28"/>
        <end position="75"/>
    </location>
</feature>
<evidence type="ECO:0000313" key="4">
    <source>
        <dbReference type="EMBL" id="KAK3321488.1"/>
    </source>
</evidence>
<protein>
    <recommendedName>
        <fullName evidence="3">FHA domain-containing protein</fullName>
    </recommendedName>
</protein>
<dbReference type="GO" id="GO:0005524">
    <property type="term" value="F:ATP binding"/>
    <property type="evidence" value="ECO:0007669"/>
    <property type="project" value="UniProtKB-UniRule"/>
</dbReference>
<feature type="domain" description="FHA" evidence="3">
    <location>
        <begin position="94"/>
        <end position="139"/>
    </location>
</feature>
<dbReference type="PROSITE" id="PS00107">
    <property type="entry name" value="PROTEIN_KINASE_ATP"/>
    <property type="match status" value="1"/>
</dbReference>
<dbReference type="SUPFAM" id="SSF49879">
    <property type="entry name" value="SMAD/FHA domain"/>
    <property type="match status" value="1"/>
</dbReference>
<dbReference type="InterPro" id="IPR008984">
    <property type="entry name" value="SMAD_FHA_dom_sf"/>
</dbReference>
<proteinExistence type="predicted"/>
<feature type="binding site" evidence="1">
    <location>
        <position position="263"/>
    </location>
    <ligand>
        <name>ATP</name>
        <dbReference type="ChEBI" id="CHEBI:30616"/>
    </ligand>
</feature>